<feature type="domain" description="G" evidence="2">
    <location>
        <begin position="15"/>
        <end position="98"/>
    </location>
</feature>
<comment type="caution">
    <text evidence="3">The sequence shown here is derived from an EMBL/GenBank/DDBJ whole genome shotgun (WGS) entry which is preliminary data.</text>
</comment>
<accession>A0AA39RAM2</accession>
<dbReference type="InterPro" id="IPR027417">
    <property type="entry name" value="P-loop_NTPase"/>
</dbReference>
<feature type="region of interest" description="Disordered" evidence="1">
    <location>
        <begin position="308"/>
        <end position="334"/>
    </location>
</feature>
<dbReference type="SUPFAM" id="SSF52540">
    <property type="entry name" value="P-loop containing nucleoside triphosphate hydrolases"/>
    <property type="match status" value="2"/>
</dbReference>
<dbReference type="Proteomes" id="UP001166286">
    <property type="component" value="Unassembled WGS sequence"/>
</dbReference>
<gene>
    <name evidence="3" type="ORF">JMJ35_001121</name>
</gene>
<protein>
    <recommendedName>
        <fullName evidence="2">G domain-containing protein</fullName>
    </recommendedName>
</protein>
<dbReference type="Gene3D" id="3.40.50.300">
    <property type="entry name" value="P-loop containing nucleotide triphosphate hydrolases"/>
    <property type="match status" value="1"/>
</dbReference>
<evidence type="ECO:0000259" key="2">
    <source>
        <dbReference type="Pfam" id="PF01926"/>
    </source>
</evidence>
<dbReference type="EMBL" id="JAFEKC020000002">
    <property type="protein sequence ID" value="KAK0516518.1"/>
    <property type="molecule type" value="Genomic_DNA"/>
</dbReference>
<sequence>MLIGDRPKDNEDIYIGVMGVTGAGKSSFIQQCVPEVKNIVGEDYDSFTRDCIPYQMTFEGRNVFLIDTPGFNDSSVRDVDILNDLAGWLAKSYQESIRLNGLIYLHGIQDARMTGSDRMHLTVFKRLTGLENMSHVVLATSFWDVTDHAKGEHRENQLITRDDFWKKMKDAGAVVIRFKNDRASAMEMVKRIVDQNEKTTLKIQVEMKEGRTVRCTGAGQTLEEDISDRVKDAAKELEKRHTDLAQAMRDENEEAAQEALEAQERLKAEMAELNKTKNKLDVTTKQLIEQKDAEIKRVKEEAERLRLEKEKAGEEHKRELSAKDKEADARVERNDREWQQGIQMFTDKTLGDLAAGIAANSGGAQHLSQGQKPALTEERVEEMFRRVALENRVKELEAQQAKEQAPPPYSSAPSQYQQPPQVLPQSVCYPPPAHNREAELGIVAGGMGALALTSMCSVM</sequence>
<dbReference type="InterPro" id="IPR006073">
    <property type="entry name" value="GTP-bd"/>
</dbReference>
<keyword evidence="4" id="KW-1185">Reference proteome</keyword>
<dbReference type="Pfam" id="PF01926">
    <property type="entry name" value="MMR_HSR1"/>
    <property type="match status" value="1"/>
</dbReference>
<proteinExistence type="predicted"/>
<dbReference type="CDD" id="cd00882">
    <property type="entry name" value="Ras_like_GTPase"/>
    <property type="match status" value="1"/>
</dbReference>
<evidence type="ECO:0000256" key="1">
    <source>
        <dbReference type="SAM" id="MobiDB-lite"/>
    </source>
</evidence>
<feature type="region of interest" description="Disordered" evidence="1">
    <location>
        <begin position="395"/>
        <end position="429"/>
    </location>
</feature>
<reference evidence="3" key="1">
    <citation type="submission" date="2023-03" db="EMBL/GenBank/DDBJ databases">
        <title>Complete genome of Cladonia borealis.</title>
        <authorList>
            <person name="Park H."/>
        </authorList>
    </citation>
    <scope>NUCLEOTIDE SEQUENCE</scope>
    <source>
        <strain evidence="3">ANT050790</strain>
    </source>
</reference>
<dbReference type="AlphaFoldDB" id="A0AA39RAM2"/>
<feature type="compositionally biased region" description="Low complexity" evidence="1">
    <location>
        <begin position="411"/>
        <end position="420"/>
    </location>
</feature>
<evidence type="ECO:0000313" key="4">
    <source>
        <dbReference type="Proteomes" id="UP001166286"/>
    </source>
</evidence>
<name>A0AA39RAM2_9LECA</name>
<organism evidence="3 4">
    <name type="scientific">Cladonia borealis</name>
    <dbReference type="NCBI Taxonomy" id="184061"/>
    <lineage>
        <taxon>Eukaryota</taxon>
        <taxon>Fungi</taxon>
        <taxon>Dikarya</taxon>
        <taxon>Ascomycota</taxon>
        <taxon>Pezizomycotina</taxon>
        <taxon>Lecanoromycetes</taxon>
        <taxon>OSLEUM clade</taxon>
        <taxon>Lecanoromycetidae</taxon>
        <taxon>Lecanorales</taxon>
        <taxon>Lecanorineae</taxon>
        <taxon>Cladoniaceae</taxon>
        <taxon>Cladonia</taxon>
    </lineage>
</organism>
<evidence type="ECO:0000313" key="3">
    <source>
        <dbReference type="EMBL" id="KAK0516518.1"/>
    </source>
</evidence>
<dbReference type="GO" id="GO:0005525">
    <property type="term" value="F:GTP binding"/>
    <property type="evidence" value="ECO:0007669"/>
    <property type="project" value="InterPro"/>
</dbReference>